<feature type="region of interest" description="Disordered" evidence="1">
    <location>
        <begin position="18"/>
        <end position="41"/>
    </location>
</feature>
<keyword evidence="3" id="KW-1185">Reference proteome</keyword>
<dbReference type="EMBL" id="SKCS01000277">
    <property type="protein sequence ID" value="TNN12005.1"/>
    <property type="molecule type" value="Genomic_DNA"/>
</dbReference>
<accession>A0A4Z2D693</accession>
<proteinExistence type="predicted"/>
<gene>
    <name evidence="2" type="ORF">EWB00_004152</name>
</gene>
<name>A0A4Z2D693_SCHJA</name>
<organism evidence="2 3">
    <name type="scientific">Schistosoma japonicum</name>
    <name type="common">Blood fluke</name>
    <dbReference type="NCBI Taxonomy" id="6182"/>
    <lineage>
        <taxon>Eukaryota</taxon>
        <taxon>Metazoa</taxon>
        <taxon>Spiralia</taxon>
        <taxon>Lophotrochozoa</taxon>
        <taxon>Platyhelminthes</taxon>
        <taxon>Trematoda</taxon>
        <taxon>Digenea</taxon>
        <taxon>Strigeidida</taxon>
        <taxon>Schistosomatoidea</taxon>
        <taxon>Schistosomatidae</taxon>
        <taxon>Schistosoma</taxon>
    </lineage>
</organism>
<evidence type="ECO:0000256" key="1">
    <source>
        <dbReference type="SAM" id="MobiDB-lite"/>
    </source>
</evidence>
<evidence type="ECO:0000313" key="2">
    <source>
        <dbReference type="EMBL" id="TNN12005.1"/>
    </source>
</evidence>
<dbReference type="AlphaFoldDB" id="A0A4Z2D693"/>
<comment type="caution">
    <text evidence="2">The sequence shown here is derived from an EMBL/GenBank/DDBJ whole genome shotgun (WGS) entry which is preliminary data.</text>
</comment>
<sequence>MLFNLIPQMQLPLRVQLHNQQHRRKHKDHDTHPDHHHKDAVSHYGHKPLQLLSVVYFNDMTLQCTNHSFTQTYTHTHSHSLTHSIILQLNNTHSLSIPSVFTTIH</sequence>
<evidence type="ECO:0000313" key="3">
    <source>
        <dbReference type="Proteomes" id="UP000311919"/>
    </source>
</evidence>
<protein>
    <submittedName>
        <fullName evidence="2">Uncharacterized protein</fullName>
    </submittedName>
</protein>
<reference evidence="2 3" key="1">
    <citation type="submission" date="2019-03" db="EMBL/GenBank/DDBJ databases">
        <title>An improved genome assembly of the fluke Schistosoma japonicum.</title>
        <authorList>
            <person name="Hu W."/>
            <person name="Luo F."/>
            <person name="Yin M."/>
            <person name="Mo X."/>
            <person name="Sun C."/>
            <person name="Wu Q."/>
            <person name="Zhu B."/>
            <person name="Xiang M."/>
            <person name="Wang J."/>
            <person name="Wang Y."/>
            <person name="Zhang T."/>
            <person name="Xu B."/>
            <person name="Zheng H."/>
            <person name="Feng Z."/>
        </authorList>
    </citation>
    <scope>NUCLEOTIDE SEQUENCE [LARGE SCALE GENOMIC DNA]</scope>
    <source>
        <strain evidence="2">HuSjv2</strain>
        <tissue evidence="2">Worms</tissue>
    </source>
</reference>
<feature type="compositionally biased region" description="Basic and acidic residues" evidence="1">
    <location>
        <begin position="28"/>
        <end position="41"/>
    </location>
</feature>
<dbReference type="Proteomes" id="UP000311919">
    <property type="component" value="Unassembled WGS sequence"/>
</dbReference>